<name>A0AAV3Z8X6_9GAST</name>
<sequence>MFTQLSFGFEALSLIRALLRMNIKREDICMVYKALRGRFLRYQDNSACPVFVLLFRPLAVVQNFILALGKPNVSGKARNFSEKSESTLKKERTPTASVLEGLDQLLFTVSGDLRTFHPNADGGIASATENIRRFPSKLACSGANNVRQRK</sequence>
<protein>
    <submittedName>
        <fullName evidence="1">Uncharacterized protein</fullName>
    </submittedName>
</protein>
<reference evidence="1 2" key="1">
    <citation type="journal article" date="2021" name="Elife">
        <title>Chloroplast acquisition without the gene transfer in kleptoplastic sea slugs, Plakobranchus ocellatus.</title>
        <authorList>
            <person name="Maeda T."/>
            <person name="Takahashi S."/>
            <person name="Yoshida T."/>
            <person name="Shimamura S."/>
            <person name="Takaki Y."/>
            <person name="Nagai Y."/>
            <person name="Toyoda A."/>
            <person name="Suzuki Y."/>
            <person name="Arimoto A."/>
            <person name="Ishii H."/>
            <person name="Satoh N."/>
            <person name="Nishiyama T."/>
            <person name="Hasebe M."/>
            <person name="Maruyama T."/>
            <person name="Minagawa J."/>
            <person name="Obokata J."/>
            <person name="Shigenobu S."/>
        </authorList>
    </citation>
    <scope>NUCLEOTIDE SEQUENCE [LARGE SCALE GENOMIC DNA]</scope>
</reference>
<dbReference type="Proteomes" id="UP000735302">
    <property type="component" value="Unassembled WGS sequence"/>
</dbReference>
<evidence type="ECO:0000313" key="1">
    <source>
        <dbReference type="EMBL" id="GFN90926.1"/>
    </source>
</evidence>
<dbReference type="EMBL" id="BLXT01002074">
    <property type="protein sequence ID" value="GFN90926.1"/>
    <property type="molecule type" value="Genomic_DNA"/>
</dbReference>
<organism evidence="1 2">
    <name type="scientific">Plakobranchus ocellatus</name>
    <dbReference type="NCBI Taxonomy" id="259542"/>
    <lineage>
        <taxon>Eukaryota</taxon>
        <taxon>Metazoa</taxon>
        <taxon>Spiralia</taxon>
        <taxon>Lophotrochozoa</taxon>
        <taxon>Mollusca</taxon>
        <taxon>Gastropoda</taxon>
        <taxon>Heterobranchia</taxon>
        <taxon>Euthyneura</taxon>
        <taxon>Panpulmonata</taxon>
        <taxon>Sacoglossa</taxon>
        <taxon>Placobranchoidea</taxon>
        <taxon>Plakobranchidae</taxon>
        <taxon>Plakobranchus</taxon>
    </lineage>
</organism>
<proteinExistence type="predicted"/>
<keyword evidence="2" id="KW-1185">Reference proteome</keyword>
<comment type="caution">
    <text evidence="1">The sequence shown here is derived from an EMBL/GenBank/DDBJ whole genome shotgun (WGS) entry which is preliminary data.</text>
</comment>
<dbReference type="AlphaFoldDB" id="A0AAV3Z8X6"/>
<evidence type="ECO:0000313" key="2">
    <source>
        <dbReference type="Proteomes" id="UP000735302"/>
    </source>
</evidence>
<accession>A0AAV3Z8X6</accession>
<gene>
    <name evidence="1" type="ORF">PoB_001743200</name>
</gene>